<dbReference type="PANTHER" id="PTHR47680:SF2">
    <property type="entry name" value="SHEWANELLA-LIKE PROTEIN PHOSPHATASE 2"/>
    <property type="match status" value="1"/>
</dbReference>
<evidence type="ECO:0000259" key="1">
    <source>
        <dbReference type="Pfam" id="PF00149"/>
    </source>
</evidence>
<sequence>MAGSDFICKNLPNVLSSFVDTFVDFSVSGLFLPPLPPSPAIETPATNPPATLSINTSLSSDPEFRTRYPCPDRLIAIGDLHGDLQKFNQALRLAGLINASDQWSGGSATVVQVGDVLDRGGDEIKILYFLEKLKRQAANSGGSIITMNGNHEIMNVDGDFRYVTQDGINEFSNWAFWYSVGNAMKNLCDGLVNLTKDPFEGIPSEFRGVRKEFHDGIKARIAALRPNGPISSRFLSKNQTVVVMGENVFVHGGLLPSHVSYGLERINDEVRDWINGSREKISTKIGRGRDSVVWSRKYSSESAMDCDCSALELVLASIPGARRMIMGHTIQESGINGVCGNKAIRIDVGMSRGCINGLPEVLEIDKNSDLRVLTSNTLYREKNEAFLRTGRKDGLGLLLPEHIPKQVDVQA</sequence>
<dbReference type="Proteomes" id="UP001279734">
    <property type="component" value="Unassembled WGS sequence"/>
</dbReference>
<dbReference type="CDD" id="cd07425">
    <property type="entry name" value="MPP_Shelphs"/>
    <property type="match status" value="1"/>
</dbReference>
<reference evidence="2" key="1">
    <citation type="submission" date="2023-05" db="EMBL/GenBank/DDBJ databases">
        <title>Nepenthes gracilis genome sequencing.</title>
        <authorList>
            <person name="Fukushima K."/>
        </authorList>
    </citation>
    <scope>NUCLEOTIDE SEQUENCE</scope>
    <source>
        <strain evidence="2">SING2019-196</strain>
    </source>
</reference>
<dbReference type="InterPro" id="IPR041787">
    <property type="entry name" value="MPP_Shelphs"/>
</dbReference>
<name>A0AAD3TGQ4_NEPGR</name>
<proteinExistence type="predicted"/>
<evidence type="ECO:0000313" key="3">
    <source>
        <dbReference type="Proteomes" id="UP001279734"/>
    </source>
</evidence>
<dbReference type="Gene3D" id="3.60.21.10">
    <property type="match status" value="1"/>
</dbReference>
<dbReference type="PANTHER" id="PTHR47680">
    <property type="entry name" value="SHEWANELLA-LIKE PROTEIN PHOSPHATASE 2"/>
    <property type="match status" value="1"/>
</dbReference>
<organism evidence="2 3">
    <name type="scientific">Nepenthes gracilis</name>
    <name type="common">Slender pitcher plant</name>
    <dbReference type="NCBI Taxonomy" id="150966"/>
    <lineage>
        <taxon>Eukaryota</taxon>
        <taxon>Viridiplantae</taxon>
        <taxon>Streptophyta</taxon>
        <taxon>Embryophyta</taxon>
        <taxon>Tracheophyta</taxon>
        <taxon>Spermatophyta</taxon>
        <taxon>Magnoliopsida</taxon>
        <taxon>eudicotyledons</taxon>
        <taxon>Gunneridae</taxon>
        <taxon>Pentapetalae</taxon>
        <taxon>Caryophyllales</taxon>
        <taxon>Nepenthaceae</taxon>
        <taxon>Nepenthes</taxon>
    </lineage>
</organism>
<dbReference type="Pfam" id="PF00149">
    <property type="entry name" value="Metallophos"/>
    <property type="match status" value="1"/>
</dbReference>
<dbReference type="GO" id="GO:0016787">
    <property type="term" value="F:hydrolase activity"/>
    <property type="evidence" value="ECO:0007669"/>
    <property type="project" value="InterPro"/>
</dbReference>
<keyword evidence="3" id="KW-1185">Reference proteome</keyword>
<accession>A0AAD3TGQ4</accession>
<protein>
    <recommendedName>
        <fullName evidence="1">Calcineurin-like phosphoesterase domain-containing protein</fullName>
    </recommendedName>
</protein>
<dbReference type="EMBL" id="BSYO01000034">
    <property type="protein sequence ID" value="GMH28596.1"/>
    <property type="molecule type" value="Genomic_DNA"/>
</dbReference>
<dbReference type="SUPFAM" id="SSF56300">
    <property type="entry name" value="Metallo-dependent phosphatases"/>
    <property type="match status" value="1"/>
</dbReference>
<comment type="caution">
    <text evidence="2">The sequence shown here is derived from an EMBL/GenBank/DDBJ whole genome shotgun (WGS) entry which is preliminary data.</text>
</comment>
<evidence type="ECO:0000313" key="2">
    <source>
        <dbReference type="EMBL" id="GMH28596.1"/>
    </source>
</evidence>
<dbReference type="AlphaFoldDB" id="A0AAD3TGQ4"/>
<dbReference type="InterPro" id="IPR029052">
    <property type="entry name" value="Metallo-depent_PP-like"/>
</dbReference>
<dbReference type="InterPro" id="IPR004843">
    <property type="entry name" value="Calcineurin-like_PHP"/>
</dbReference>
<feature type="domain" description="Calcineurin-like phosphoesterase" evidence="1">
    <location>
        <begin position="73"/>
        <end position="182"/>
    </location>
</feature>
<gene>
    <name evidence="2" type="ORF">Nepgr_030439</name>
</gene>